<organism evidence="4 5">
    <name type="scientific">Streptomyces sannanensis</name>
    <dbReference type="NCBI Taxonomy" id="285536"/>
    <lineage>
        <taxon>Bacteria</taxon>
        <taxon>Bacillati</taxon>
        <taxon>Actinomycetota</taxon>
        <taxon>Actinomycetes</taxon>
        <taxon>Kitasatosporales</taxon>
        <taxon>Streptomycetaceae</taxon>
        <taxon>Streptomyces</taxon>
    </lineage>
</organism>
<dbReference type="Pfam" id="PF25023">
    <property type="entry name" value="TEN_YD-shell"/>
    <property type="match status" value="1"/>
</dbReference>
<keyword evidence="1" id="KW-0677">Repeat</keyword>
<accession>A0ABP6SGE9</accession>
<comment type="caution">
    <text evidence="4">The sequence shown here is derived from an EMBL/GenBank/DDBJ whole genome shotgun (WGS) entry which is preliminary data.</text>
</comment>
<evidence type="ECO:0000313" key="4">
    <source>
        <dbReference type="EMBL" id="GAA3375842.1"/>
    </source>
</evidence>
<evidence type="ECO:0000256" key="1">
    <source>
        <dbReference type="ARBA" id="ARBA00022737"/>
    </source>
</evidence>
<dbReference type="EMBL" id="BAAAYL010000001">
    <property type="protein sequence ID" value="GAA3375842.1"/>
    <property type="molecule type" value="Genomic_DNA"/>
</dbReference>
<dbReference type="Gene3D" id="2.180.10.10">
    <property type="entry name" value="RHS repeat-associated core"/>
    <property type="match status" value="2"/>
</dbReference>
<feature type="region of interest" description="Disordered" evidence="2">
    <location>
        <begin position="279"/>
        <end position="299"/>
    </location>
</feature>
<evidence type="ECO:0000259" key="3">
    <source>
        <dbReference type="Pfam" id="PF25023"/>
    </source>
</evidence>
<dbReference type="PANTHER" id="PTHR32305">
    <property type="match status" value="1"/>
</dbReference>
<sequence length="1032" mass="109731">MNQAYVYDAAGRLRQAWNPQISPSLKTEYSYDAAGRVIGLTPAGELPWSFTYGKAGNAATTGEGMLLNASRSGLKQGTSDVQEGTATTSVVYDVPLTGTAAPYKMGAADVKTWGQLDAPTDATAVFPADVVPASNEGSGLTASSYARAEVTYMGVSGRTVNAATPGGHITTTEYDRFGNKVRELSAVNRAVALGATAADRALQADLGIGQLTSAERADLLTTRSVYDENGTRELEEFGPLRRVDLAADLKSGTTTLVPAGTSVTARTWTVNEYDAGRPTDGTAKVKDQITKTTTGAQVREHPTVLGEARARQTVYDWALGLPTKTIKDPGGLAITETTEYDAQGRVTKQLLPGATGTDTSTRLTTYWSASGTGTCQGRPEWADLVCSTGPAGAITGGGTNPTQLPTTTTEYNWWGNPAKAIETANGVTRTTTTTYDNAGRQTKVAVTGGVGQAVPESTTEYDPATGQAVKTTSPTGGTITKAYDKLGRPISYTDADGGVTTTEYDLLNRPVKVGDNVPSTVTYTYDHTVEPRGLATKTTDSVAGAFQATYDAEGQVRTEKLPGGYTLTVTKETTGSTLQRTYTRDSDGTVVYSDTVTESIHGQVASHDGWSDQTYRYDAIGRLVTVEDTADTVCERRSYTFDGRTNRKTRTTTTAAPGLDCTTTGGITTSHTYDSADRLIDTGYTYDAFGRTTALPGSTIGYYANDLAYQQISGGKRQTWQLDADLRFRSWKVETGSGSTWTQTGSKLNHYAGDGDNPRWIVEDTATGTMTRNVSSATGDLAATTSKTGDAVLHLTTIHGDVALQLPLDTSKAPVALDGDEYGNPRAGQAATRYNWLGAKQRSTETLTGLTLMGVRLYNPNTGRFLSIDPVYGGGDNAYAYPGDPVNQFDLDGKSWWSKIKRGVKKVGRVAWKYKWDIALTAAGFIPGVGAVAWGIRGYRAYRAVRAVRAARHAAPRVRSISRYARAGKHRAPRVNGRSIRGCLSYGAGLWGAVSTAGYVVRGKSVNGDVVGGAMTMGAGWHLGRYARRGHC</sequence>
<protein>
    <recommendedName>
        <fullName evidence="3">Teneurin-like YD-shell domain-containing protein</fullName>
    </recommendedName>
</protein>
<keyword evidence="5" id="KW-1185">Reference proteome</keyword>
<dbReference type="NCBIfam" id="TIGR03696">
    <property type="entry name" value="Rhs_assc_core"/>
    <property type="match status" value="1"/>
</dbReference>
<dbReference type="InterPro" id="IPR006530">
    <property type="entry name" value="YD"/>
</dbReference>
<dbReference type="NCBIfam" id="TIGR01643">
    <property type="entry name" value="YD_repeat_2x"/>
    <property type="match status" value="1"/>
</dbReference>
<reference evidence="5" key="1">
    <citation type="journal article" date="2019" name="Int. J. Syst. Evol. Microbiol.">
        <title>The Global Catalogue of Microorganisms (GCM) 10K type strain sequencing project: providing services to taxonomists for standard genome sequencing and annotation.</title>
        <authorList>
            <consortium name="The Broad Institute Genomics Platform"/>
            <consortium name="The Broad Institute Genome Sequencing Center for Infectious Disease"/>
            <person name="Wu L."/>
            <person name="Ma J."/>
        </authorList>
    </citation>
    <scope>NUCLEOTIDE SEQUENCE [LARGE SCALE GENOMIC DNA]</scope>
    <source>
        <strain evidence="5">JCM 9651</strain>
    </source>
</reference>
<dbReference type="InterPro" id="IPR056823">
    <property type="entry name" value="TEN-like_YD-shell"/>
</dbReference>
<dbReference type="PANTHER" id="PTHR32305:SF15">
    <property type="entry name" value="PROTEIN RHSA-RELATED"/>
    <property type="match status" value="1"/>
</dbReference>
<feature type="domain" description="Teneurin-like YD-shell" evidence="3">
    <location>
        <begin position="479"/>
        <end position="698"/>
    </location>
</feature>
<dbReference type="InterPro" id="IPR050708">
    <property type="entry name" value="T6SS_VgrG/RHS"/>
</dbReference>
<feature type="region of interest" description="Disordered" evidence="2">
    <location>
        <begin position="449"/>
        <end position="473"/>
    </location>
</feature>
<gene>
    <name evidence="4" type="ORF">GCM10020367_45230</name>
</gene>
<evidence type="ECO:0000313" key="5">
    <source>
        <dbReference type="Proteomes" id="UP001499990"/>
    </source>
</evidence>
<name>A0ABP6SGE9_9ACTN</name>
<evidence type="ECO:0000256" key="2">
    <source>
        <dbReference type="SAM" id="MobiDB-lite"/>
    </source>
</evidence>
<dbReference type="Proteomes" id="UP001499990">
    <property type="component" value="Unassembled WGS sequence"/>
</dbReference>
<proteinExistence type="predicted"/>
<dbReference type="InterPro" id="IPR022385">
    <property type="entry name" value="Rhs_assc_core"/>
</dbReference>